<dbReference type="InterPro" id="IPR012965">
    <property type="entry name" value="Msb1/Mug8_dom"/>
</dbReference>
<reference evidence="2 3" key="1">
    <citation type="journal article" date="2016" name="Mol. Biol. Evol.">
        <title>Comparative Genomics of Early-Diverging Mushroom-Forming Fungi Provides Insights into the Origins of Lignocellulose Decay Capabilities.</title>
        <authorList>
            <person name="Nagy L.G."/>
            <person name="Riley R."/>
            <person name="Tritt A."/>
            <person name="Adam C."/>
            <person name="Daum C."/>
            <person name="Floudas D."/>
            <person name="Sun H."/>
            <person name="Yadav J.S."/>
            <person name="Pangilinan J."/>
            <person name="Larsson K.H."/>
            <person name="Matsuura K."/>
            <person name="Barry K."/>
            <person name="Labutti K."/>
            <person name="Kuo R."/>
            <person name="Ohm R.A."/>
            <person name="Bhattacharya S.S."/>
            <person name="Shirouzu T."/>
            <person name="Yoshinaga Y."/>
            <person name="Martin F.M."/>
            <person name="Grigoriev I.V."/>
            <person name="Hibbett D.S."/>
        </authorList>
    </citation>
    <scope>NUCLEOTIDE SEQUENCE [LARGE SCALE GENOMIC DNA]</scope>
    <source>
        <strain evidence="2 3">93-53</strain>
    </source>
</reference>
<dbReference type="PANTHER" id="PTHR28093:SF1">
    <property type="entry name" value="MORPHOGENESIS-RELATED PROTEIN MSB1"/>
    <property type="match status" value="1"/>
</dbReference>
<feature type="non-terminal residue" evidence="2">
    <location>
        <position position="278"/>
    </location>
</feature>
<dbReference type="Gene3D" id="1.10.555.10">
    <property type="entry name" value="Rho GTPase activation protein"/>
    <property type="match status" value="1"/>
</dbReference>
<dbReference type="PANTHER" id="PTHR28093">
    <property type="entry name" value="MORPHOGENESIS-RELATED PROTEIN MSB1"/>
    <property type="match status" value="1"/>
</dbReference>
<dbReference type="Proteomes" id="UP000076871">
    <property type="component" value="Unassembled WGS sequence"/>
</dbReference>
<evidence type="ECO:0000313" key="3">
    <source>
        <dbReference type="Proteomes" id="UP000076871"/>
    </source>
</evidence>
<dbReference type="GeneID" id="63822276"/>
<name>A0A165B744_9APHY</name>
<organism evidence="2 3">
    <name type="scientific">Laetiporus sulphureus 93-53</name>
    <dbReference type="NCBI Taxonomy" id="1314785"/>
    <lineage>
        <taxon>Eukaryota</taxon>
        <taxon>Fungi</taxon>
        <taxon>Dikarya</taxon>
        <taxon>Basidiomycota</taxon>
        <taxon>Agaricomycotina</taxon>
        <taxon>Agaricomycetes</taxon>
        <taxon>Polyporales</taxon>
        <taxon>Laetiporus</taxon>
    </lineage>
</organism>
<gene>
    <name evidence="2" type="ORF">LAESUDRAFT_666274</name>
</gene>
<sequence length="278" mass="31486">MHPHWYSASPDIQRKLISLFILSLAPKNTVTTLSPNPNSPLTIFITELEYTRSPHDIAAVLRWALRHLRLGGDSFGVGSDPWQWYANFADAERAASYPPNAFSQCLAPQLPPAHMQLLVATLEILSSLAAHSERNGTSGSKLSKFLGLWLLTARRTEDDDDWSSFYARWERAGRILEHLFLAQIRDDMVHKKMPLRLAELVASYPFPSDGSTEEGLLPRPRLSTRRHDALYVRVEVQLPDIKSSPPKQHPFRVITDATKAESRPDHGEYDSIWDAIKQ</sequence>
<evidence type="ECO:0000259" key="1">
    <source>
        <dbReference type="Pfam" id="PF08101"/>
    </source>
</evidence>
<dbReference type="InterPro" id="IPR037508">
    <property type="entry name" value="Msb1/Mug8"/>
</dbReference>
<dbReference type="STRING" id="1314785.A0A165B744"/>
<accession>A0A165B744</accession>
<dbReference type="InParanoid" id="A0A165B744"/>
<dbReference type="Pfam" id="PF08101">
    <property type="entry name" value="Msb1-Mug8_dom"/>
    <property type="match status" value="1"/>
</dbReference>
<dbReference type="SUPFAM" id="SSF48350">
    <property type="entry name" value="GTPase activation domain, GAP"/>
    <property type="match status" value="1"/>
</dbReference>
<feature type="domain" description="Meiotically up-regulated protein Msb1/Mug8" evidence="1">
    <location>
        <begin position="81"/>
        <end position="211"/>
    </location>
</feature>
<dbReference type="EMBL" id="KV427687">
    <property type="protein sequence ID" value="KZT00398.1"/>
    <property type="molecule type" value="Genomic_DNA"/>
</dbReference>
<protein>
    <recommendedName>
        <fullName evidence="1">Meiotically up-regulated protein Msb1/Mug8 domain-containing protein</fullName>
    </recommendedName>
</protein>
<keyword evidence="3" id="KW-1185">Reference proteome</keyword>
<dbReference type="InterPro" id="IPR008936">
    <property type="entry name" value="Rho_GTPase_activation_prot"/>
</dbReference>
<evidence type="ECO:0000313" key="2">
    <source>
        <dbReference type="EMBL" id="KZT00398.1"/>
    </source>
</evidence>
<dbReference type="OrthoDB" id="3362494at2759"/>
<dbReference type="AlphaFoldDB" id="A0A165B744"/>
<dbReference type="RefSeq" id="XP_040758138.1">
    <property type="nucleotide sequence ID" value="XM_040905246.1"/>
</dbReference>
<proteinExistence type="predicted"/>